<evidence type="ECO:0000313" key="2">
    <source>
        <dbReference type="EMBL" id="OGD86661.1"/>
    </source>
</evidence>
<sequence length="117" mass="13087">MNGEEEQIEEKKGFEKIKELSKKNLVFVILGFVILLLIAVVVFISLTEKRGSSVPRPVFTPTFSPPPQVIEVPTPQAQISSLEKDLNNLKEDLVKINLSDPNLSFPDLNFAITLKPK</sequence>
<reference evidence="2 3" key="1">
    <citation type="journal article" date="2016" name="Nat. Commun.">
        <title>Thousands of microbial genomes shed light on interconnected biogeochemical processes in an aquifer system.</title>
        <authorList>
            <person name="Anantharaman K."/>
            <person name="Brown C.T."/>
            <person name="Hug L.A."/>
            <person name="Sharon I."/>
            <person name="Castelle C.J."/>
            <person name="Probst A.J."/>
            <person name="Thomas B.C."/>
            <person name="Singh A."/>
            <person name="Wilkins M.J."/>
            <person name="Karaoz U."/>
            <person name="Brodie E.L."/>
            <person name="Williams K.H."/>
            <person name="Hubbard S.S."/>
            <person name="Banfield J.F."/>
        </authorList>
    </citation>
    <scope>NUCLEOTIDE SEQUENCE [LARGE SCALE GENOMIC DNA]</scope>
</reference>
<keyword evidence="1" id="KW-1133">Transmembrane helix</keyword>
<name>A0A1F5G474_9BACT</name>
<evidence type="ECO:0000313" key="3">
    <source>
        <dbReference type="Proteomes" id="UP000176628"/>
    </source>
</evidence>
<dbReference type="EMBL" id="MFAV01000012">
    <property type="protein sequence ID" value="OGD86661.1"/>
    <property type="molecule type" value="Genomic_DNA"/>
</dbReference>
<protein>
    <submittedName>
        <fullName evidence="2">Uncharacterized protein</fullName>
    </submittedName>
</protein>
<keyword evidence="1" id="KW-0472">Membrane</keyword>
<accession>A0A1F5G474</accession>
<keyword evidence="1" id="KW-0812">Transmembrane</keyword>
<gene>
    <name evidence="2" type="ORF">A2Z23_01940</name>
</gene>
<organism evidence="2 3">
    <name type="scientific">Candidatus Curtissbacteria bacterium RBG_16_39_7</name>
    <dbReference type="NCBI Taxonomy" id="1797707"/>
    <lineage>
        <taxon>Bacteria</taxon>
        <taxon>Candidatus Curtissiibacteriota</taxon>
    </lineage>
</organism>
<comment type="caution">
    <text evidence="2">The sequence shown here is derived from an EMBL/GenBank/DDBJ whole genome shotgun (WGS) entry which is preliminary data.</text>
</comment>
<dbReference type="Proteomes" id="UP000176628">
    <property type="component" value="Unassembled WGS sequence"/>
</dbReference>
<proteinExistence type="predicted"/>
<dbReference type="AlphaFoldDB" id="A0A1F5G474"/>
<evidence type="ECO:0000256" key="1">
    <source>
        <dbReference type="SAM" id="Phobius"/>
    </source>
</evidence>
<feature type="transmembrane region" description="Helical" evidence="1">
    <location>
        <begin position="25"/>
        <end position="46"/>
    </location>
</feature>